<evidence type="ECO:0000256" key="7">
    <source>
        <dbReference type="ARBA" id="ARBA00022664"/>
    </source>
</evidence>
<evidence type="ECO:0000256" key="1">
    <source>
        <dbReference type="ARBA" id="ARBA00000109"/>
    </source>
</evidence>
<dbReference type="InterPro" id="IPR014720">
    <property type="entry name" value="dsRBD_dom"/>
</dbReference>
<dbReference type="EMBL" id="LDYG01000024">
    <property type="protein sequence ID" value="KUP07200.1"/>
    <property type="molecule type" value="Genomic_DNA"/>
</dbReference>
<evidence type="ECO:0000256" key="9">
    <source>
        <dbReference type="ARBA" id="ARBA00022722"/>
    </source>
</evidence>
<keyword evidence="14 15" id="KW-0694">RNA-binding</keyword>
<dbReference type="Pfam" id="PF00035">
    <property type="entry name" value="dsrm"/>
    <property type="match status" value="1"/>
</dbReference>
<feature type="binding site" evidence="15">
    <location>
        <position position="131"/>
    </location>
    <ligand>
        <name>Mg(2+)</name>
        <dbReference type="ChEBI" id="CHEBI:18420"/>
    </ligand>
</feature>
<comment type="subcellular location">
    <subcellularLocation>
        <location evidence="2 15">Cytoplasm</location>
    </subcellularLocation>
</comment>
<keyword evidence="8 15" id="KW-0819">tRNA processing</keyword>
<dbReference type="EC" id="3.1.26.3" evidence="15"/>
<keyword evidence="12 15" id="KW-0378">Hydrolase</keyword>
<dbReference type="GO" id="GO:0008033">
    <property type="term" value="P:tRNA processing"/>
    <property type="evidence" value="ECO:0007669"/>
    <property type="project" value="UniProtKB-KW"/>
</dbReference>
<comment type="similarity">
    <text evidence="3">Belongs to the ribonuclease III family.</text>
</comment>
<dbReference type="InterPro" id="IPR000999">
    <property type="entry name" value="RNase_III_dom"/>
</dbReference>
<dbReference type="SUPFAM" id="SSF69065">
    <property type="entry name" value="RNase III domain-like"/>
    <property type="match status" value="1"/>
</dbReference>
<dbReference type="FunFam" id="1.10.1520.10:FF:000001">
    <property type="entry name" value="Ribonuclease 3"/>
    <property type="match status" value="1"/>
</dbReference>
<evidence type="ECO:0000259" key="16">
    <source>
        <dbReference type="PROSITE" id="PS50137"/>
    </source>
</evidence>
<dbReference type="AlphaFoldDB" id="A0A147K9V8"/>
<keyword evidence="10 15" id="KW-0479">Metal-binding</keyword>
<feature type="domain" description="RNase III" evidence="17">
    <location>
        <begin position="16"/>
        <end position="145"/>
    </location>
</feature>
<keyword evidence="11 15" id="KW-0255">Endonuclease</keyword>
<dbReference type="HAMAP" id="MF_00104">
    <property type="entry name" value="RNase_III"/>
    <property type="match status" value="1"/>
</dbReference>
<dbReference type="PROSITE" id="PS50142">
    <property type="entry name" value="RNASE_3_2"/>
    <property type="match status" value="1"/>
</dbReference>
<gene>
    <name evidence="15" type="primary">rnc</name>
    <name evidence="18" type="ORF">Q75_06000</name>
</gene>
<reference evidence="18 19" key="1">
    <citation type="journal article" date="2016" name="Front. Microbiol.">
        <title>Microevolution Analysis of Bacillus coahuilensis Unveils Differences in Phosphorus Acquisition Strategies and Their Regulation.</title>
        <authorList>
            <person name="Gomez-Lunar Z."/>
            <person name="Hernandez-Gonzalez I."/>
            <person name="Rodriguez-Torres M.D."/>
            <person name="Souza V."/>
            <person name="Olmedo-Alvarez G."/>
        </authorList>
    </citation>
    <scope>NUCLEOTIDE SEQUENCE [LARGE SCALE GENOMIC DNA]</scope>
    <source>
        <strain evidence="19">p1.1.43</strain>
    </source>
</reference>
<dbReference type="SUPFAM" id="SSF54768">
    <property type="entry name" value="dsRNA-binding domain-like"/>
    <property type="match status" value="1"/>
</dbReference>
<dbReference type="GO" id="GO:0004525">
    <property type="term" value="F:ribonuclease III activity"/>
    <property type="evidence" value="ECO:0007669"/>
    <property type="project" value="UniProtKB-UniRule"/>
</dbReference>
<evidence type="ECO:0000256" key="15">
    <source>
        <dbReference type="HAMAP-Rule" id="MF_00104"/>
    </source>
</evidence>
<evidence type="ECO:0000256" key="2">
    <source>
        <dbReference type="ARBA" id="ARBA00004496"/>
    </source>
</evidence>
<name>A0A147K9V8_9BACI</name>
<feature type="binding site" evidence="15">
    <location>
        <position position="134"/>
    </location>
    <ligand>
        <name>Mg(2+)</name>
        <dbReference type="ChEBI" id="CHEBI:18420"/>
    </ligand>
</feature>
<dbReference type="PROSITE" id="PS50137">
    <property type="entry name" value="DS_RBD"/>
    <property type="match status" value="1"/>
</dbReference>
<comment type="catalytic activity">
    <reaction evidence="1 15">
        <text>Endonucleolytic cleavage to 5'-phosphomonoester.</text>
        <dbReference type="EC" id="3.1.26.3"/>
    </reaction>
</comment>
<keyword evidence="5 15" id="KW-0963">Cytoplasm</keyword>
<dbReference type="InterPro" id="IPR011907">
    <property type="entry name" value="RNase_III"/>
</dbReference>
<dbReference type="Gene3D" id="3.30.160.20">
    <property type="match status" value="1"/>
</dbReference>
<evidence type="ECO:0000256" key="10">
    <source>
        <dbReference type="ARBA" id="ARBA00022723"/>
    </source>
</evidence>
<dbReference type="GO" id="GO:0010468">
    <property type="term" value="P:regulation of gene expression"/>
    <property type="evidence" value="ECO:0007669"/>
    <property type="project" value="TreeGrafter"/>
</dbReference>
<organism evidence="18 19">
    <name type="scientific">Bacillus coahuilensis p1.1.43</name>
    <dbReference type="NCBI Taxonomy" id="1150625"/>
    <lineage>
        <taxon>Bacteria</taxon>
        <taxon>Bacillati</taxon>
        <taxon>Bacillota</taxon>
        <taxon>Bacilli</taxon>
        <taxon>Bacillales</taxon>
        <taxon>Bacillaceae</taxon>
        <taxon>Bacillus</taxon>
    </lineage>
</organism>
<dbReference type="CDD" id="cd10845">
    <property type="entry name" value="DSRM_RNAse_III_family"/>
    <property type="match status" value="1"/>
</dbReference>
<keyword evidence="9 15" id="KW-0540">Nuclease</keyword>
<evidence type="ECO:0000256" key="3">
    <source>
        <dbReference type="ARBA" id="ARBA00010183"/>
    </source>
</evidence>
<dbReference type="GO" id="GO:0042802">
    <property type="term" value="F:identical protein binding"/>
    <property type="evidence" value="ECO:0007669"/>
    <property type="project" value="UniProtKB-ARBA"/>
</dbReference>
<comment type="function">
    <text evidence="15">Digests double-stranded RNA. Involved in the processing of primary rRNA transcript to yield the immediate precursors to the large and small rRNAs (23S and 16S). Processes some mRNAs, and tRNAs when they are encoded in the rRNA operon. Processes pre-crRNA and tracrRNA of type II CRISPR loci if present in the organism.</text>
</comment>
<dbReference type="Pfam" id="PF14622">
    <property type="entry name" value="Ribonucleas_3_3"/>
    <property type="match status" value="1"/>
</dbReference>
<comment type="caution">
    <text evidence="18">The sequence shown here is derived from an EMBL/GenBank/DDBJ whole genome shotgun (WGS) entry which is preliminary data.</text>
</comment>
<dbReference type="PANTHER" id="PTHR11207:SF0">
    <property type="entry name" value="RIBONUCLEASE 3"/>
    <property type="match status" value="1"/>
</dbReference>
<evidence type="ECO:0000313" key="18">
    <source>
        <dbReference type="EMBL" id="KUP07200.1"/>
    </source>
</evidence>
<proteinExistence type="inferred from homology"/>
<sequence>MENIIRIKIQQIEQVFKDFQEKIGISFSNVSILKQAFTHSSYVNEHRKKPFEDNERLEFLGDAVLELTVSLFLYNKYATMSEGELTKLRAAIVCEPSLVKFANELDFGSVVLLGKGEELTGGRTRPALLADVFEAFIGALYLDQGLQSVEKFLEQIVFPKINDGAFSHVMDYKSQLQELIQREGSGQLEYRILLEKGPAHSKEFVSQVLLNSIEIGVGNGRSKKEAEQHAAQKALEHLKSMNEQRK</sequence>
<feature type="active site" evidence="15">
    <location>
        <position position="62"/>
    </location>
</feature>
<keyword evidence="15" id="KW-0699">rRNA-binding</keyword>
<dbReference type="CDD" id="cd00593">
    <property type="entry name" value="RIBOc"/>
    <property type="match status" value="1"/>
</dbReference>
<dbReference type="SMART" id="SM00358">
    <property type="entry name" value="DSRM"/>
    <property type="match status" value="1"/>
</dbReference>
<evidence type="ECO:0000256" key="12">
    <source>
        <dbReference type="ARBA" id="ARBA00022801"/>
    </source>
</evidence>
<dbReference type="PROSITE" id="PS00517">
    <property type="entry name" value="RNASE_3_1"/>
    <property type="match status" value="1"/>
</dbReference>
<keyword evidence="19" id="KW-1185">Reference proteome</keyword>
<dbReference type="GO" id="GO:0003725">
    <property type="term" value="F:double-stranded RNA binding"/>
    <property type="evidence" value="ECO:0007669"/>
    <property type="project" value="TreeGrafter"/>
</dbReference>
<evidence type="ECO:0000256" key="14">
    <source>
        <dbReference type="ARBA" id="ARBA00022884"/>
    </source>
</evidence>
<comment type="subunit">
    <text evidence="4 15">Homodimer.</text>
</comment>
<evidence type="ECO:0000256" key="4">
    <source>
        <dbReference type="ARBA" id="ARBA00011738"/>
    </source>
</evidence>
<evidence type="ECO:0000259" key="17">
    <source>
        <dbReference type="PROSITE" id="PS50142"/>
    </source>
</evidence>
<dbReference type="FunFam" id="3.30.160.20:FF:000003">
    <property type="entry name" value="Ribonuclease 3"/>
    <property type="match status" value="1"/>
</dbReference>
<protein>
    <recommendedName>
        <fullName evidence="15">Ribonuclease 3</fullName>
        <ecNumber evidence="15">3.1.26.3</ecNumber>
    </recommendedName>
    <alternativeName>
        <fullName evidence="15">Ribonuclease III</fullName>
        <shortName evidence="15">RNase III</shortName>
    </alternativeName>
</protein>
<evidence type="ECO:0000256" key="8">
    <source>
        <dbReference type="ARBA" id="ARBA00022694"/>
    </source>
</evidence>
<dbReference type="Gene3D" id="1.10.1520.10">
    <property type="entry name" value="Ribonuclease III domain"/>
    <property type="match status" value="1"/>
</dbReference>
<dbReference type="NCBIfam" id="TIGR02191">
    <property type="entry name" value="RNaseIII"/>
    <property type="match status" value="1"/>
</dbReference>
<keyword evidence="13 15" id="KW-0460">Magnesium</keyword>
<dbReference type="PANTHER" id="PTHR11207">
    <property type="entry name" value="RIBONUCLEASE III"/>
    <property type="match status" value="1"/>
</dbReference>
<evidence type="ECO:0000256" key="5">
    <source>
        <dbReference type="ARBA" id="ARBA00022490"/>
    </source>
</evidence>
<dbReference type="STRING" id="1150625.Q75_06000"/>
<feature type="active site" evidence="15">
    <location>
        <position position="134"/>
    </location>
</feature>
<feature type="domain" description="DRBM" evidence="16">
    <location>
        <begin position="171"/>
        <end position="240"/>
    </location>
</feature>
<accession>A0A147K9V8</accession>
<keyword evidence="6 15" id="KW-0698">rRNA processing</keyword>
<comment type="cofactor">
    <cofactor evidence="15">
        <name>Mg(2+)</name>
        <dbReference type="ChEBI" id="CHEBI:18420"/>
    </cofactor>
</comment>
<dbReference type="GO" id="GO:0019843">
    <property type="term" value="F:rRNA binding"/>
    <property type="evidence" value="ECO:0007669"/>
    <property type="project" value="UniProtKB-KW"/>
</dbReference>
<dbReference type="GO" id="GO:0005737">
    <property type="term" value="C:cytoplasm"/>
    <property type="evidence" value="ECO:0007669"/>
    <property type="project" value="UniProtKB-SubCell"/>
</dbReference>
<dbReference type="PATRIC" id="fig|1150625.3.peg.1257"/>
<evidence type="ECO:0000313" key="19">
    <source>
        <dbReference type="Proteomes" id="UP000074108"/>
    </source>
</evidence>
<evidence type="ECO:0000256" key="13">
    <source>
        <dbReference type="ARBA" id="ARBA00022842"/>
    </source>
</evidence>
<dbReference type="GO" id="GO:0046872">
    <property type="term" value="F:metal ion binding"/>
    <property type="evidence" value="ECO:0007669"/>
    <property type="project" value="UniProtKB-KW"/>
</dbReference>
<keyword evidence="7 15" id="KW-0507">mRNA processing</keyword>
<dbReference type="InterPro" id="IPR036389">
    <property type="entry name" value="RNase_III_sf"/>
</dbReference>
<dbReference type="GO" id="GO:0006364">
    <property type="term" value="P:rRNA processing"/>
    <property type="evidence" value="ECO:0007669"/>
    <property type="project" value="UniProtKB-UniRule"/>
</dbReference>
<feature type="binding site" evidence="15">
    <location>
        <position position="58"/>
    </location>
    <ligand>
        <name>Mg(2+)</name>
        <dbReference type="ChEBI" id="CHEBI:18420"/>
    </ligand>
</feature>
<dbReference type="SMART" id="SM00535">
    <property type="entry name" value="RIBOc"/>
    <property type="match status" value="1"/>
</dbReference>
<evidence type="ECO:0000256" key="11">
    <source>
        <dbReference type="ARBA" id="ARBA00022759"/>
    </source>
</evidence>
<dbReference type="GO" id="GO:0006397">
    <property type="term" value="P:mRNA processing"/>
    <property type="evidence" value="ECO:0007669"/>
    <property type="project" value="UniProtKB-UniRule"/>
</dbReference>
<evidence type="ECO:0000256" key="6">
    <source>
        <dbReference type="ARBA" id="ARBA00022552"/>
    </source>
</evidence>
<dbReference type="Proteomes" id="UP000074108">
    <property type="component" value="Unassembled WGS sequence"/>
</dbReference>